<evidence type="ECO:0000313" key="2">
    <source>
        <dbReference type="EMBL" id="BAD15812.1"/>
    </source>
</evidence>
<sequence length="54" mass="6050">MTKMTKPEVEPSNIMPISLEDLDGEAHKIMEEHIKAVTQEMLMRSCTKTCGSQA</sequence>
<evidence type="ECO:0000313" key="1">
    <source>
        <dbReference type="EMBL" id="BAD15585.1"/>
    </source>
</evidence>
<dbReference type="EMBL" id="AP004865">
    <property type="protein sequence ID" value="BAD15812.1"/>
    <property type="molecule type" value="Genomic_DNA"/>
</dbReference>
<reference evidence="3" key="3">
    <citation type="journal article" date="2005" name="Nature">
        <title>The map-based sequence of the rice genome.</title>
        <authorList>
            <consortium name="International rice genome sequencing project (IRGSP)"/>
            <person name="Matsumoto T."/>
            <person name="Wu J."/>
            <person name="Kanamori H."/>
            <person name="Katayose Y."/>
            <person name="Fujisawa M."/>
            <person name="Namiki N."/>
            <person name="Mizuno H."/>
            <person name="Yamamoto K."/>
            <person name="Antonio B.A."/>
            <person name="Baba T."/>
            <person name="Sakata K."/>
            <person name="Nagamura Y."/>
            <person name="Aoki H."/>
            <person name="Arikawa K."/>
            <person name="Arita K."/>
            <person name="Bito T."/>
            <person name="Chiden Y."/>
            <person name="Fujitsuka N."/>
            <person name="Fukunaka R."/>
            <person name="Hamada M."/>
            <person name="Harada C."/>
            <person name="Hayashi A."/>
            <person name="Hijishita S."/>
            <person name="Honda M."/>
            <person name="Hosokawa S."/>
            <person name="Ichikawa Y."/>
            <person name="Idonuma A."/>
            <person name="Iijima M."/>
            <person name="Ikeda M."/>
            <person name="Ikeno M."/>
            <person name="Ito K."/>
            <person name="Ito S."/>
            <person name="Ito T."/>
            <person name="Ito Y."/>
            <person name="Ito Y."/>
            <person name="Iwabuchi A."/>
            <person name="Kamiya K."/>
            <person name="Karasawa W."/>
            <person name="Kurita K."/>
            <person name="Katagiri S."/>
            <person name="Kikuta A."/>
            <person name="Kobayashi H."/>
            <person name="Kobayashi N."/>
            <person name="Machita K."/>
            <person name="Maehara T."/>
            <person name="Masukawa M."/>
            <person name="Mizubayashi T."/>
            <person name="Mukai Y."/>
            <person name="Nagasaki H."/>
            <person name="Nagata Y."/>
            <person name="Naito S."/>
            <person name="Nakashima M."/>
            <person name="Nakama Y."/>
            <person name="Nakamichi Y."/>
            <person name="Nakamura M."/>
            <person name="Meguro A."/>
            <person name="Negishi M."/>
            <person name="Ohta I."/>
            <person name="Ohta T."/>
            <person name="Okamoto M."/>
            <person name="Ono N."/>
            <person name="Saji S."/>
            <person name="Sakaguchi M."/>
            <person name="Sakai K."/>
            <person name="Shibata M."/>
            <person name="Shimokawa T."/>
            <person name="Song J."/>
            <person name="Takazaki Y."/>
            <person name="Terasawa K."/>
            <person name="Tsugane M."/>
            <person name="Tsuji K."/>
            <person name="Ueda S."/>
            <person name="Waki K."/>
            <person name="Yamagata H."/>
            <person name="Yamamoto M."/>
            <person name="Yamamoto S."/>
            <person name="Yamane H."/>
            <person name="Yoshiki S."/>
            <person name="Yoshihara R."/>
            <person name="Yukawa K."/>
            <person name="Zhong H."/>
            <person name="Yano M."/>
            <person name="Yuan Q."/>
            <person name="Ouyang S."/>
            <person name="Liu J."/>
            <person name="Jones K.M."/>
            <person name="Gansberger K."/>
            <person name="Moffat K."/>
            <person name="Hill J."/>
            <person name="Bera J."/>
            <person name="Fadrosh D."/>
            <person name="Jin S."/>
            <person name="Johri S."/>
            <person name="Kim M."/>
            <person name="Overton L."/>
            <person name="Reardon M."/>
            <person name="Tsitrin T."/>
            <person name="Vuong H."/>
            <person name="Weaver B."/>
            <person name="Ciecko A."/>
            <person name="Tallon L."/>
            <person name="Jackson J."/>
            <person name="Pai G."/>
            <person name="Aken S.V."/>
            <person name="Utterback T."/>
            <person name="Reidmuller S."/>
            <person name="Feldblyum T."/>
            <person name="Hsiao J."/>
            <person name="Zismann V."/>
            <person name="Iobst S."/>
            <person name="de Vazeille A.R."/>
            <person name="Buell C.R."/>
            <person name="Ying K."/>
            <person name="Li Y."/>
            <person name="Lu T."/>
            <person name="Huang Y."/>
            <person name="Zhao Q."/>
            <person name="Feng Q."/>
            <person name="Zhang L."/>
            <person name="Zhu J."/>
            <person name="Weng Q."/>
            <person name="Mu J."/>
            <person name="Lu Y."/>
            <person name="Fan D."/>
            <person name="Liu Y."/>
            <person name="Guan J."/>
            <person name="Zhang Y."/>
            <person name="Yu S."/>
            <person name="Liu X."/>
            <person name="Zhang Y."/>
            <person name="Hong G."/>
            <person name="Han B."/>
            <person name="Choisne N."/>
            <person name="Demange N."/>
            <person name="Orjeda G."/>
            <person name="Samain S."/>
            <person name="Cattolico L."/>
            <person name="Pelletier E."/>
            <person name="Couloux A."/>
            <person name="Segurens B."/>
            <person name="Wincker P."/>
            <person name="D'Hont A."/>
            <person name="Scarpelli C."/>
            <person name="Weissenbach J."/>
            <person name="Salanoubat M."/>
            <person name="Quetier F."/>
            <person name="Yu Y."/>
            <person name="Kim H.R."/>
            <person name="Rambo T."/>
            <person name="Currie J."/>
            <person name="Collura K."/>
            <person name="Luo M."/>
            <person name="Yang T."/>
            <person name="Ammiraju J.S.S."/>
            <person name="Engler F."/>
            <person name="Soderlund C."/>
            <person name="Wing R.A."/>
            <person name="Palmer L.E."/>
            <person name="de la Bastide M."/>
            <person name="Spiegel L."/>
            <person name="Nascimento L."/>
            <person name="Zutavern T."/>
            <person name="O'Shaughnessy A."/>
            <person name="Dike S."/>
            <person name="Dedhia N."/>
            <person name="Preston R."/>
            <person name="Balija V."/>
            <person name="McCombie W.R."/>
            <person name="Chow T."/>
            <person name="Chen H."/>
            <person name="Chung M."/>
            <person name="Chen C."/>
            <person name="Shaw J."/>
            <person name="Wu H."/>
            <person name="Hsiao K."/>
            <person name="Chao Y."/>
            <person name="Chu M."/>
            <person name="Cheng C."/>
            <person name="Hour A."/>
            <person name="Lee P."/>
            <person name="Lin S."/>
            <person name="Lin Y."/>
            <person name="Liou J."/>
            <person name="Liu S."/>
            <person name="Hsing Y."/>
            <person name="Raghuvanshi S."/>
            <person name="Mohanty A."/>
            <person name="Bharti A.K."/>
            <person name="Gaur A."/>
            <person name="Gupta V."/>
            <person name="Kumar D."/>
            <person name="Ravi V."/>
            <person name="Vij S."/>
            <person name="Kapur A."/>
            <person name="Khurana P."/>
            <person name="Khurana P."/>
            <person name="Khurana J.P."/>
            <person name="Tyagi A.K."/>
            <person name="Gaikwad K."/>
            <person name="Singh A."/>
            <person name="Dalal V."/>
            <person name="Srivastava S."/>
            <person name="Dixit A."/>
            <person name="Pal A.K."/>
            <person name="Ghazi I.A."/>
            <person name="Yadav M."/>
            <person name="Pandit A."/>
            <person name="Bhargava A."/>
            <person name="Sureshbabu K."/>
            <person name="Batra K."/>
            <person name="Sharma T.R."/>
            <person name="Mohapatra T."/>
            <person name="Singh N.K."/>
            <person name="Messing J."/>
            <person name="Nelson A.B."/>
            <person name="Fuks G."/>
            <person name="Kavchok S."/>
            <person name="Keizer G."/>
            <person name="Linton E."/>
            <person name="Llaca V."/>
            <person name="Song R."/>
            <person name="Tanyolac B."/>
            <person name="Young S."/>
            <person name="Ho-Il K."/>
            <person name="Hahn J.H."/>
            <person name="Sangsakoo G."/>
            <person name="Vanavichit A."/>
            <person name="de Mattos Luiz.A.T."/>
            <person name="Zimmer P.D."/>
            <person name="Malone G."/>
            <person name="Dellagostin O."/>
            <person name="de Oliveira A.C."/>
            <person name="Bevan M."/>
            <person name="Bancroft I."/>
            <person name="Minx P."/>
            <person name="Cordum H."/>
            <person name="Wilson R."/>
            <person name="Cheng Z."/>
            <person name="Jin W."/>
            <person name="Jiang J."/>
            <person name="Leong S.A."/>
            <person name="Iwama H."/>
            <person name="Gojobori T."/>
            <person name="Itoh T."/>
            <person name="Niimura Y."/>
            <person name="Fujii Y."/>
            <person name="Habara T."/>
            <person name="Sakai H."/>
            <person name="Sato Y."/>
            <person name="Wilson G."/>
            <person name="Kumar K."/>
            <person name="McCouch S."/>
            <person name="Juretic N."/>
            <person name="Hoen D."/>
            <person name="Wright S."/>
            <person name="Bruskiewich R."/>
            <person name="Bureau T."/>
            <person name="Miyao A."/>
            <person name="Hirochika H."/>
            <person name="Nishikawa T."/>
            <person name="Kadowaki K."/>
            <person name="Sugiura M."/>
            <person name="Burr B."/>
            <person name="Sasaki T."/>
        </authorList>
    </citation>
    <scope>NUCLEOTIDE SEQUENCE [LARGE SCALE GENOMIC DNA]</scope>
    <source>
        <strain evidence="3">cv. Nipponbare</strain>
    </source>
</reference>
<dbReference type="Proteomes" id="UP000000763">
    <property type="component" value="Chromosome 2"/>
</dbReference>
<name>Q6Z7F6_ORYSJ</name>
<reference evidence="3" key="4">
    <citation type="journal article" date="2008" name="Nucleic Acids Res.">
        <title>The rice annotation project database (RAP-DB): 2008 update.</title>
        <authorList>
            <consortium name="The rice annotation project (RAP)"/>
        </authorList>
    </citation>
    <scope>GENOME REANNOTATION</scope>
    <source>
        <strain evidence="3">cv. Nipponbare</strain>
    </source>
</reference>
<dbReference type="AlphaFoldDB" id="Q6Z7F6"/>
<proteinExistence type="predicted"/>
<reference evidence="1" key="1">
    <citation type="submission" date="2001-09" db="EMBL/GenBank/DDBJ databases">
        <title>Oryza sativa nipponbare(GA3) genomic DNA, chromosome 2, BAC clone:OJ1712_E04.</title>
        <authorList>
            <person name="Sasaki T."/>
            <person name="Matsumoto T."/>
            <person name="Yamamoto K."/>
        </authorList>
    </citation>
    <scope>NUCLEOTIDE SEQUENCE</scope>
</reference>
<protein>
    <submittedName>
        <fullName evidence="2">Uncharacterized protein</fullName>
    </submittedName>
</protein>
<gene>
    <name evidence="1" type="ORF">OJ1712_E04.20</name>
    <name evidence="2" type="ORF">P0020C11.9</name>
</gene>
<organism evidence="2 3">
    <name type="scientific">Oryza sativa subsp. japonica</name>
    <name type="common">Rice</name>
    <dbReference type="NCBI Taxonomy" id="39947"/>
    <lineage>
        <taxon>Eukaryota</taxon>
        <taxon>Viridiplantae</taxon>
        <taxon>Streptophyta</taxon>
        <taxon>Embryophyta</taxon>
        <taxon>Tracheophyta</taxon>
        <taxon>Spermatophyta</taxon>
        <taxon>Magnoliopsida</taxon>
        <taxon>Liliopsida</taxon>
        <taxon>Poales</taxon>
        <taxon>Poaceae</taxon>
        <taxon>BOP clade</taxon>
        <taxon>Oryzoideae</taxon>
        <taxon>Oryzeae</taxon>
        <taxon>Oryzinae</taxon>
        <taxon>Oryza</taxon>
        <taxon>Oryza sativa</taxon>
    </lineage>
</organism>
<reference evidence="2" key="2">
    <citation type="submission" date="2002-03" db="EMBL/GenBank/DDBJ databases">
        <title>Oryza sativa nipponbare(GA3) genomic DNA, chromosome 2, PAC clone:P0020C11.</title>
        <authorList>
            <person name="Sasaki T."/>
            <person name="Matsumoto T."/>
            <person name="Yamamoto K."/>
        </authorList>
    </citation>
    <scope>NUCLEOTIDE SEQUENCE</scope>
</reference>
<accession>Q6Z7F6</accession>
<evidence type="ECO:0000313" key="3">
    <source>
        <dbReference type="Proteomes" id="UP000000763"/>
    </source>
</evidence>
<dbReference type="EMBL" id="AP004144">
    <property type="protein sequence ID" value="BAD15585.1"/>
    <property type="molecule type" value="Genomic_DNA"/>
</dbReference>